<dbReference type="AlphaFoldDB" id="A0A026WIJ8"/>
<name>A0A026WIJ8_OOCBI</name>
<sequence>MKERVTAGIDMDFLSAPSVEAEASADADAMAMADAVSETARTPKVGIKYTEDGPMSGLKRLYQ</sequence>
<protein>
    <submittedName>
        <fullName evidence="1">Uncharacterized protein</fullName>
    </submittedName>
</protein>
<dbReference type="EMBL" id="KK107185">
    <property type="protein sequence ID" value="EZA55798.1"/>
    <property type="molecule type" value="Genomic_DNA"/>
</dbReference>
<accession>A0A026WIJ8</accession>
<evidence type="ECO:0000313" key="1">
    <source>
        <dbReference type="EMBL" id="EZA55798.1"/>
    </source>
</evidence>
<keyword evidence="2" id="KW-1185">Reference proteome</keyword>
<evidence type="ECO:0000313" key="2">
    <source>
        <dbReference type="Proteomes" id="UP000053097"/>
    </source>
</evidence>
<reference evidence="1 2" key="1">
    <citation type="journal article" date="2014" name="Curr. Biol.">
        <title>The genome of the clonal raider ant Cerapachys biroi.</title>
        <authorList>
            <person name="Oxley P.R."/>
            <person name="Ji L."/>
            <person name="Fetter-Pruneda I."/>
            <person name="McKenzie S.K."/>
            <person name="Li C."/>
            <person name="Hu H."/>
            <person name="Zhang G."/>
            <person name="Kronauer D.J."/>
        </authorList>
    </citation>
    <scope>NUCLEOTIDE SEQUENCE [LARGE SCALE GENOMIC DNA]</scope>
</reference>
<gene>
    <name evidence="1" type="ORF">X777_03973</name>
</gene>
<proteinExistence type="predicted"/>
<organism evidence="1 2">
    <name type="scientific">Ooceraea biroi</name>
    <name type="common">Clonal raider ant</name>
    <name type="synonym">Cerapachys biroi</name>
    <dbReference type="NCBI Taxonomy" id="2015173"/>
    <lineage>
        <taxon>Eukaryota</taxon>
        <taxon>Metazoa</taxon>
        <taxon>Ecdysozoa</taxon>
        <taxon>Arthropoda</taxon>
        <taxon>Hexapoda</taxon>
        <taxon>Insecta</taxon>
        <taxon>Pterygota</taxon>
        <taxon>Neoptera</taxon>
        <taxon>Endopterygota</taxon>
        <taxon>Hymenoptera</taxon>
        <taxon>Apocrita</taxon>
        <taxon>Aculeata</taxon>
        <taxon>Formicoidea</taxon>
        <taxon>Formicidae</taxon>
        <taxon>Dorylinae</taxon>
        <taxon>Ooceraea</taxon>
    </lineage>
</organism>
<dbReference type="Proteomes" id="UP000053097">
    <property type="component" value="Unassembled WGS sequence"/>
</dbReference>